<evidence type="ECO:0000313" key="2">
    <source>
        <dbReference type="EMBL" id="SDE25411.1"/>
    </source>
</evidence>
<gene>
    <name evidence="2" type="ORF">SAMN04488239_11668</name>
</gene>
<dbReference type="SUPFAM" id="SSF54001">
    <property type="entry name" value="Cysteine proteinases"/>
    <property type="match status" value="1"/>
</dbReference>
<name>A0A1G7BEE3_9RHOB</name>
<keyword evidence="3" id="KW-1185">Reference proteome</keyword>
<dbReference type="RefSeq" id="WP_093035503.1">
    <property type="nucleotide sequence ID" value="NZ_FMZV01000016.1"/>
</dbReference>
<sequence>MQKDISLTVDFPAVPDALLLAPVGLSTPQSAPVSVDTQGAAQRMVADPRSAQHALVLTPAEAQIRLAWSYVLGGADYCEAMFQPRNSRYTRAAAKLADEAREFAHRSVKDIADHVAALFAYGHPETRFYDAEDEIPQLCSMTEGSCVDINAYFIAFCRAAGIEAGYITGYFIPEEKRTHCADMHCWVVTRGPQGVQEWDIAHHLKMGTRDIRPGLNPKPGVRVAMAHSMGLEFPSLGLRDLKLIGEPMWLFPDGSWARPEMTITLRGYDRLAQC</sequence>
<dbReference type="OrthoDB" id="7673667at2"/>
<proteinExistence type="predicted"/>
<reference evidence="3" key="1">
    <citation type="submission" date="2016-10" db="EMBL/GenBank/DDBJ databases">
        <authorList>
            <person name="Varghese N."/>
            <person name="Submissions S."/>
        </authorList>
    </citation>
    <scope>NUCLEOTIDE SEQUENCE [LARGE SCALE GENOMIC DNA]</scope>
    <source>
        <strain evidence="3">CGMCC 1.9108</strain>
    </source>
</reference>
<protein>
    <submittedName>
        <fullName evidence="2">Transglutaminase-like superfamily protein</fullName>
    </submittedName>
</protein>
<dbReference type="SMART" id="SM00460">
    <property type="entry name" value="TGc"/>
    <property type="match status" value="1"/>
</dbReference>
<dbReference type="EMBL" id="FMZV01000016">
    <property type="protein sequence ID" value="SDE25411.1"/>
    <property type="molecule type" value="Genomic_DNA"/>
</dbReference>
<accession>A0A1G7BEE3</accession>
<dbReference type="Proteomes" id="UP000199628">
    <property type="component" value="Unassembled WGS sequence"/>
</dbReference>
<evidence type="ECO:0000259" key="1">
    <source>
        <dbReference type="SMART" id="SM00460"/>
    </source>
</evidence>
<dbReference type="Gene3D" id="3.10.620.30">
    <property type="match status" value="1"/>
</dbReference>
<dbReference type="Pfam" id="PF01841">
    <property type="entry name" value="Transglut_core"/>
    <property type="match status" value="1"/>
</dbReference>
<dbReference type="STRING" id="639004.SAMN04488239_11668"/>
<feature type="domain" description="Transglutaminase-like" evidence="1">
    <location>
        <begin position="138"/>
        <end position="202"/>
    </location>
</feature>
<dbReference type="InterPro" id="IPR002931">
    <property type="entry name" value="Transglutaminase-like"/>
</dbReference>
<organism evidence="2 3">
    <name type="scientific">Ruegeria marina</name>
    <dbReference type="NCBI Taxonomy" id="639004"/>
    <lineage>
        <taxon>Bacteria</taxon>
        <taxon>Pseudomonadati</taxon>
        <taxon>Pseudomonadota</taxon>
        <taxon>Alphaproteobacteria</taxon>
        <taxon>Rhodobacterales</taxon>
        <taxon>Roseobacteraceae</taxon>
        <taxon>Ruegeria</taxon>
    </lineage>
</organism>
<dbReference type="InterPro" id="IPR038765">
    <property type="entry name" value="Papain-like_cys_pep_sf"/>
</dbReference>
<dbReference type="AlphaFoldDB" id="A0A1G7BEE3"/>
<evidence type="ECO:0000313" key="3">
    <source>
        <dbReference type="Proteomes" id="UP000199628"/>
    </source>
</evidence>